<dbReference type="Pfam" id="PF00440">
    <property type="entry name" value="TetR_N"/>
    <property type="match status" value="1"/>
</dbReference>
<dbReference type="AlphaFoldDB" id="A0A4T0UW94"/>
<keyword evidence="1" id="KW-0805">Transcription regulation</keyword>
<dbReference type="SUPFAM" id="SSF46689">
    <property type="entry name" value="Homeodomain-like"/>
    <property type="match status" value="1"/>
</dbReference>
<evidence type="ECO:0000313" key="6">
    <source>
        <dbReference type="EMBL" id="TIC83101.1"/>
    </source>
</evidence>
<keyword evidence="3" id="KW-0804">Transcription</keyword>
<dbReference type="OrthoDB" id="5293556at2"/>
<dbReference type="Gene3D" id="1.10.357.10">
    <property type="entry name" value="Tetracycline Repressor, domain 2"/>
    <property type="match status" value="1"/>
</dbReference>
<comment type="caution">
    <text evidence="6">The sequence shown here is derived from an EMBL/GenBank/DDBJ whole genome shotgun (WGS) entry which is preliminary data.</text>
</comment>
<dbReference type="InterPro" id="IPR009057">
    <property type="entry name" value="Homeodomain-like_sf"/>
</dbReference>
<keyword evidence="2 4" id="KW-0238">DNA-binding</keyword>
<protein>
    <submittedName>
        <fullName evidence="6">TetR/AcrR family transcriptional regulator</fullName>
    </submittedName>
</protein>
<evidence type="ECO:0000256" key="3">
    <source>
        <dbReference type="ARBA" id="ARBA00023163"/>
    </source>
</evidence>
<sequence length="202" mass="22602">MQHARSQITRDKLVDAALNSVYRHGHKGTTTQQICEGTGLTQGALFRHFETKNEVLHSAFSRALERILEHCDASLHASRGQADAAHRLWQLAESTAAGRCHLVAIELAVAARTQPELHRLLHEEALHYRDRFVALLGAHFPEYASHREFIPVVLSLITQYVGMAVTNCLLFTHSPSSERTEWARRVLQSEIARIAGTPCPTI</sequence>
<evidence type="ECO:0000256" key="4">
    <source>
        <dbReference type="PROSITE-ProRule" id="PRU00335"/>
    </source>
</evidence>
<gene>
    <name evidence="6" type="ORF">E5K04_08380</name>
</gene>
<reference evidence="6 7" key="1">
    <citation type="submission" date="2019-04" db="EMBL/GenBank/DDBJ databases">
        <title>Crenobacter sp. nov.</title>
        <authorList>
            <person name="Shi S."/>
        </authorList>
    </citation>
    <scope>NUCLEOTIDE SEQUENCE [LARGE SCALE GENOMIC DNA]</scope>
    <source>
        <strain evidence="6 7">GY 70310</strain>
    </source>
</reference>
<dbReference type="PANTHER" id="PTHR30055">
    <property type="entry name" value="HTH-TYPE TRANSCRIPTIONAL REGULATOR RUTR"/>
    <property type="match status" value="1"/>
</dbReference>
<dbReference type="InterPro" id="IPR050109">
    <property type="entry name" value="HTH-type_TetR-like_transc_reg"/>
</dbReference>
<dbReference type="Proteomes" id="UP000308891">
    <property type="component" value="Unassembled WGS sequence"/>
</dbReference>
<keyword evidence="7" id="KW-1185">Reference proteome</keyword>
<proteinExistence type="predicted"/>
<organism evidence="6 7">
    <name type="scientific">Crenobacter intestini</name>
    <dbReference type="NCBI Taxonomy" id="2563443"/>
    <lineage>
        <taxon>Bacteria</taxon>
        <taxon>Pseudomonadati</taxon>
        <taxon>Pseudomonadota</taxon>
        <taxon>Betaproteobacteria</taxon>
        <taxon>Neisseriales</taxon>
        <taxon>Neisseriaceae</taxon>
        <taxon>Crenobacter</taxon>
    </lineage>
</organism>
<dbReference type="PRINTS" id="PR00455">
    <property type="entry name" value="HTHTETR"/>
</dbReference>
<name>A0A4T0UW94_9NEIS</name>
<accession>A0A4T0UW94</accession>
<dbReference type="InterPro" id="IPR001647">
    <property type="entry name" value="HTH_TetR"/>
</dbReference>
<dbReference type="PANTHER" id="PTHR30055:SF234">
    <property type="entry name" value="HTH-TYPE TRANSCRIPTIONAL REGULATOR BETI"/>
    <property type="match status" value="1"/>
</dbReference>
<evidence type="ECO:0000313" key="7">
    <source>
        <dbReference type="Proteomes" id="UP000308891"/>
    </source>
</evidence>
<feature type="DNA-binding region" description="H-T-H motif" evidence="4">
    <location>
        <begin position="30"/>
        <end position="49"/>
    </location>
</feature>
<dbReference type="RefSeq" id="WP_136552945.1">
    <property type="nucleotide sequence ID" value="NZ_STGJ01000008.1"/>
</dbReference>
<feature type="domain" description="HTH tetR-type" evidence="5">
    <location>
        <begin position="7"/>
        <end position="67"/>
    </location>
</feature>
<dbReference type="GO" id="GO:0000976">
    <property type="term" value="F:transcription cis-regulatory region binding"/>
    <property type="evidence" value="ECO:0007669"/>
    <property type="project" value="TreeGrafter"/>
</dbReference>
<dbReference type="GO" id="GO:0003700">
    <property type="term" value="F:DNA-binding transcription factor activity"/>
    <property type="evidence" value="ECO:0007669"/>
    <property type="project" value="TreeGrafter"/>
</dbReference>
<dbReference type="PROSITE" id="PS50977">
    <property type="entry name" value="HTH_TETR_2"/>
    <property type="match status" value="1"/>
</dbReference>
<evidence type="ECO:0000256" key="2">
    <source>
        <dbReference type="ARBA" id="ARBA00023125"/>
    </source>
</evidence>
<evidence type="ECO:0000256" key="1">
    <source>
        <dbReference type="ARBA" id="ARBA00023015"/>
    </source>
</evidence>
<dbReference type="EMBL" id="STGJ01000008">
    <property type="protein sequence ID" value="TIC83101.1"/>
    <property type="molecule type" value="Genomic_DNA"/>
</dbReference>
<evidence type="ECO:0000259" key="5">
    <source>
        <dbReference type="PROSITE" id="PS50977"/>
    </source>
</evidence>